<organism evidence="3 4">
    <name type="scientific">Shimia sagamensis</name>
    <dbReference type="NCBI Taxonomy" id="1566352"/>
    <lineage>
        <taxon>Bacteria</taxon>
        <taxon>Pseudomonadati</taxon>
        <taxon>Pseudomonadota</taxon>
        <taxon>Alphaproteobacteria</taxon>
        <taxon>Rhodobacterales</taxon>
        <taxon>Roseobacteraceae</taxon>
    </lineage>
</organism>
<evidence type="ECO:0008006" key="5">
    <source>
        <dbReference type="Google" id="ProtNLM"/>
    </source>
</evidence>
<keyword evidence="2" id="KW-0732">Signal</keyword>
<accession>A0ABY1PFJ8</accession>
<sequence>MGDDLMKHILNAFLAAFLVSSGAANADPSFGFGLTYIFGGDWAVGVRVFHDDEPESAVLALGFDYKFGSQSFRPTVGAAYLDEDFYIDFSLGYDTRLQALDYGIGVGAAFETQQPAASGGGATTTGTDTASTGGGETGTTGSDGGATSDGGGDSGTDTGDSGTDTGGTDGGGTGDGGTDGGGTDAI</sequence>
<feature type="compositionally biased region" description="Gly residues" evidence="1">
    <location>
        <begin position="132"/>
        <end position="154"/>
    </location>
</feature>
<reference evidence="3 4" key="1">
    <citation type="submission" date="2017-05" db="EMBL/GenBank/DDBJ databases">
        <authorList>
            <person name="Varghese N."/>
            <person name="Submissions S."/>
        </authorList>
    </citation>
    <scope>NUCLEOTIDE SEQUENCE [LARGE SCALE GENOMIC DNA]</scope>
    <source>
        <strain evidence="3 4">DSM 29734</strain>
    </source>
</reference>
<protein>
    <recommendedName>
        <fullName evidence="5">Outer membrane protein beta-barrel domain-containing protein</fullName>
    </recommendedName>
</protein>
<feature type="signal peptide" evidence="2">
    <location>
        <begin position="1"/>
        <end position="26"/>
    </location>
</feature>
<gene>
    <name evidence="3" type="ORF">SAMN06265373_108173</name>
</gene>
<evidence type="ECO:0000313" key="4">
    <source>
        <dbReference type="Proteomes" id="UP001157961"/>
    </source>
</evidence>
<evidence type="ECO:0000256" key="1">
    <source>
        <dbReference type="SAM" id="MobiDB-lite"/>
    </source>
</evidence>
<feature type="compositionally biased region" description="Gly residues" evidence="1">
    <location>
        <begin position="164"/>
        <end position="186"/>
    </location>
</feature>
<keyword evidence="4" id="KW-1185">Reference proteome</keyword>
<name>A0ABY1PFJ8_9RHOB</name>
<comment type="caution">
    <text evidence="3">The sequence shown here is derived from an EMBL/GenBank/DDBJ whole genome shotgun (WGS) entry which is preliminary data.</text>
</comment>
<feature type="chain" id="PRO_5045503023" description="Outer membrane protein beta-barrel domain-containing protein" evidence="2">
    <location>
        <begin position="27"/>
        <end position="186"/>
    </location>
</feature>
<feature type="region of interest" description="Disordered" evidence="1">
    <location>
        <begin position="114"/>
        <end position="186"/>
    </location>
</feature>
<dbReference type="EMBL" id="FXTY01000008">
    <property type="protein sequence ID" value="SMP32326.1"/>
    <property type="molecule type" value="Genomic_DNA"/>
</dbReference>
<dbReference type="Proteomes" id="UP001157961">
    <property type="component" value="Unassembled WGS sequence"/>
</dbReference>
<evidence type="ECO:0000313" key="3">
    <source>
        <dbReference type="EMBL" id="SMP32326.1"/>
    </source>
</evidence>
<evidence type="ECO:0000256" key="2">
    <source>
        <dbReference type="SAM" id="SignalP"/>
    </source>
</evidence>
<proteinExistence type="predicted"/>